<protein>
    <submittedName>
        <fullName evidence="1">WD domain containing protein</fullName>
    </submittedName>
</protein>
<dbReference type="KEGG" id="eiv:EIN_311830"/>
<proteinExistence type="predicted"/>
<sequence>VSEIYMKEGKITFIDENGIVAVLDGETKVPKIVTKKSEKFEVNAIAFDNLSISNFVMIRQEDFIYVNLKPKEKSRDGLKKIGQFTQKEAGLIVGADFCQNGDLVIVTQPWLNVLQELPEPFKFYNKVTRNFD</sequence>
<dbReference type="Proteomes" id="UP000014680">
    <property type="component" value="Unassembled WGS sequence"/>
</dbReference>
<evidence type="ECO:0000313" key="1">
    <source>
        <dbReference type="EMBL" id="ELP83922.1"/>
    </source>
</evidence>
<dbReference type="EMBL" id="KB207208">
    <property type="protein sequence ID" value="ELP83922.1"/>
    <property type="molecule type" value="Genomic_DNA"/>
</dbReference>
<reference evidence="1 2" key="1">
    <citation type="submission" date="2012-10" db="EMBL/GenBank/DDBJ databases">
        <authorList>
            <person name="Zafar N."/>
            <person name="Inman J."/>
            <person name="Hall N."/>
            <person name="Lorenzi H."/>
            <person name="Caler E."/>
        </authorList>
    </citation>
    <scope>NUCLEOTIDE SEQUENCE [LARGE SCALE GENOMIC DNA]</scope>
    <source>
        <strain evidence="1 2">IP1</strain>
    </source>
</reference>
<feature type="non-terminal residue" evidence="1">
    <location>
        <position position="1"/>
    </location>
</feature>
<evidence type="ECO:0000313" key="2">
    <source>
        <dbReference type="Proteomes" id="UP000014680"/>
    </source>
</evidence>
<dbReference type="GeneID" id="14882898"/>
<keyword evidence="2" id="KW-1185">Reference proteome</keyword>
<organism evidence="1 2">
    <name type="scientific">Entamoeba invadens IP1</name>
    <dbReference type="NCBI Taxonomy" id="370355"/>
    <lineage>
        <taxon>Eukaryota</taxon>
        <taxon>Amoebozoa</taxon>
        <taxon>Evosea</taxon>
        <taxon>Archamoebae</taxon>
        <taxon>Mastigamoebida</taxon>
        <taxon>Entamoebidae</taxon>
        <taxon>Entamoeba</taxon>
    </lineage>
</organism>
<dbReference type="AlphaFoldDB" id="A0A0A1TX40"/>
<gene>
    <name evidence="1" type="ORF">EIN_311830</name>
</gene>
<dbReference type="VEuPathDB" id="AmoebaDB:EIN_311830"/>
<name>A0A0A1TX40_ENTIV</name>
<accession>A0A0A1TX40</accession>
<dbReference type="RefSeq" id="XP_004183268.1">
    <property type="nucleotide sequence ID" value="XM_004183220.1"/>
</dbReference>